<gene>
    <name evidence="2" type="ORF">PAHAL_1G019500</name>
</gene>
<name>A0A2S3GL36_9POAL</name>
<dbReference type="EMBL" id="CM008046">
    <property type="protein sequence ID" value="PAN03753.1"/>
    <property type="molecule type" value="Genomic_DNA"/>
</dbReference>
<dbReference type="Pfam" id="PF23173">
    <property type="entry name" value="bHLH_SAC51"/>
    <property type="match status" value="1"/>
</dbReference>
<dbReference type="PANTHER" id="PTHR36066">
    <property type="entry name" value="TRANSCRIPTION FACTOR BHLH145"/>
    <property type="match status" value="1"/>
</dbReference>
<organism evidence="2">
    <name type="scientific">Panicum hallii</name>
    <dbReference type="NCBI Taxonomy" id="206008"/>
    <lineage>
        <taxon>Eukaryota</taxon>
        <taxon>Viridiplantae</taxon>
        <taxon>Streptophyta</taxon>
        <taxon>Embryophyta</taxon>
        <taxon>Tracheophyta</taxon>
        <taxon>Spermatophyta</taxon>
        <taxon>Magnoliopsida</taxon>
        <taxon>Liliopsida</taxon>
        <taxon>Poales</taxon>
        <taxon>Poaceae</taxon>
        <taxon>PACMAD clade</taxon>
        <taxon>Panicoideae</taxon>
        <taxon>Panicodae</taxon>
        <taxon>Paniceae</taxon>
        <taxon>Panicinae</taxon>
        <taxon>Panicum</taxon>
        <taxon>Panicum sect. Panicum</taxon>
    </lineage>
</organism>
<evidence type="ECO:0000313" key="2">
    <source>
        <dbReference type="EMBL" id="PAN03753.1"/>
    </source>
</evidence>
<protein>
    <recommendedName>
        <fullName evidence="3">BHLH domain-containing protein</fullName>
    </recommendedName>
</protein>
<dbReference type="AlphaFoldDB" id="A0A2S3GL36"/>
<dbReference type="Gramene" id="PAN03753">
    <property type="protein sequence ID" value="PAN03753"/>
    <property type="gene ID" value="PAHAL_1G019500"/>
</dbReference>
<evidence type="ECO:0008006" key="3">
    <source>
        <dbReference type="Google" id="ProtNLM"/>
    </source>
</evidence>
<feature type="region of interest" description="Disordered" evidence="1">
    <location>
        <begin position="133"/>
        <end position="174"/>
    </location>
</feature>
<dbReference type="Proteomes" id="UP000243499">
    <property type="component" value="Chromosome 1"/>
</dbReference>
<accession>A0A2S3GL36</accession>
<sequence length="226" mass="23272">MQGGHGYGAYGYAGYVYDAGAYASAGGYYSDGGYPSAPAYEDPLVTAGRRAHDIPAPLSGLELQPSEACPKNYVVFDQTCTHSRVTFHPSLARKLGGPTESHGAGACAADADDGCSAVRQEEDPEEIDALLSLSSEDGGGDEDDVASTGRAPGCGRDDGGSPDSTCSSGVGKKKARVKKMMRALKGIVPGAKRMDAPDALDEAVWYLKSLKVEAAKKLGGARGSDS</sequence>
<evidence type="ECO:0000256" key="1">
    <source>
        <dbReference type="SAM" id="MobiDB-lite"/>
    </source>
</evidence>
<dbReference type="InterPro" id="IPR037546">
    <property type="entry name" value="SAC51-like"/>
</dbReference>
<dbReference type="PANTHER" id="PTHR36066:SF11">
    <property type="entry name" value="TRANSCRIPTION FACTOR BHLH144"/>
    <property type="match status" value="1"/>
</dbReference>
<proteinExistence type="predicted"/>
<reference evidence="2" key="1">
    <citation type="submission" date="2018-04" db="EMBL/GenBank/DDBJ databases">
        <title>WGS assembly of Panicum hallii.</title>
        <authorList>
            <person name="Lovell J."/>
            <person name="Jenkins J."/>
            <person name="Lowry D."/>
            <person name="Mamidi S."/>
            <person name="Sreedasyam A."/>
            <person name="Weng X."/>
            <person name="Barry K."/>
            <person name="Bonette J."/>
            <person name="Campitelli B."/>
            <person name="Daum C."/>
            <person name="Gordon S."/>
            <person name="Gould B."/>
            <person name="Lipzen A."/>
            <person name="Macqueen A."/>
            <person name="Palacio-Mejia J."/>
            <person name="Plott C."/>
            <person name="Shakirov E."/>
            <person name="Shu S."/>
            <person name="Yoshinaga Y."/>
            <person name="Zane M."/>
            <person name="Rokhsar D."/>
            <person name="Grimwood J."/>
            <person name="Schmutz J."/>
            <person name="Juenger T."/>
        </authorList>
    </citation>
    <scope>NUCLEOTIDE SEQUENCE [LARGE SCALE GENOMIC DNA]</scope>
    <source>
        <strain evidence="2">FIL2</strain>
    </source>
</reference>